<comment type="pathway">
    <text evidence="1">Cofactor biosynthesis; adenosylcobalamin biosynthesis.</text>
</comment>
<dbReference type="GO" id="GO:0016994">
    <property type="term" value="F:precorrin-6A reductase activity"/>
    <property type="evidence" value="ECO:0007669"/>
    <property type="project" value="InterPro"/>
</dbReference>
<sequence length="256" mass="27699">MAERRVLVLAGTLEARRLIARLARMQSFDVIASLAGAVANPGALGVETRIGGFGGADGLADYLARQRIDALVDATHPYAATISANAVRAAELAKVPLIRLERPEWVREPGDNWTVVRDLREAANGLPAGAHAFLSVGRKEISAFAGRRDIRCLMRMIDPPEEGTPLPPGELLLARPSPDEDEERDLMIAHGITHLVAKNSGGSASYAKVAAARRLRLPVIMVARPPLPEARLAESEDAVLDWLADRFRKNCPNDSR</sequence>
<keyword evidence="3 4" id="KW-0560">Oxidoreductase</keyword>
<dbReference type="EMBL" id="JACFXV010000031">
    <property type="protein sequence ID" value="MBA5775942.1"/>
    <property type="molecule type" value="Genomic_DNA"/>
</dbReference>
<protein>
    <submittedName>
        <fullName evidence="4">Cobalt-precorrin-6A reductase</fullName>
        <ecNumber evidence="4">1.3.1.106</ecNumber>
    </submittedName>
</protein>
<dbReference type="PANTHER" id="PTHR36925">
    <property type="entry name" value="COBALT-PRECORRIN-6A REDUCTASE"/>
    <property type="match status" value="1"/>
</dbReference>
<name>A0A839AAH8_9HYPH</name>
<reference evidence="4 5" key="1">
    <citation type="submission" date="2020-07" db="EMBL/GenBank/DDBJ databases">
        <title>Stappia sp., F7233, whole genome shotgun sequencing project.</title>
        <authorList>
            <person name="Jiang S."/>
            <person name="Liu Z.W."/>
            <person name="Du Z.J."/>
        </authorList>
    </citation>
    <scope>NUCLEOTIDE SEQUENCE [LARGE SCALE GENOMIC DNA]</scope>
    <source>
        <strain evidence="4 5">F7233</strain>
    </source>
</reference>
<dbReference type="PANTHER" id="PTHR36925:SF1">
    <property type="entry name" value="COBALT-PRECORRIN-6A REDUCTASE"/>
    <property type="match status" value="1"/>
</dbReference>
<dbReference type="GO" id="GO:0009236">
    <property type="term" value="P:cobalamin biosynthetic process"/>
    <property type="evidence" value="ECO:0007669"/>
    <property type="project" value="UniProtKB-UniPathway"/>
</dbReference>
<dbReference type="UniPathway" id="UPA00148"/>
<evidence type="ECO:0000313" key="4">
    <source>
        <dbReference type="EMBL" id="MBA5775942.1"/>
    </source>
</evidence>
<gene>
    <name evidence="4" type="ORF">H2509_02240</name>
</gene>
<dbReference type="PROSITE" id="PS51014">
    <property type="entry name" value="COBK_CBIJ"/>
    <property type="match status" value="1"/>
</dbReference>
<dbReference type="Pfam" id="PF02571">
    <property type="entry name" value="CbiJ"/>
    <property type="match status" value="1"/>
</dbReference>
<evidence type="ECO:0000313" key="5">
    <source>
        <dbReference type="Proteomes" id="UP000541109"/>
    </source>
</evidence>
<evidence type="ECO:0000256" key="2">
    <source>
        <dbReference type="ARBA" id="ARBA00022573"/>
    </source>
</evidence>
<comment type="caution">
    <text evidence="4">The sequence shown here is derived from an EMBL/GenBank/DDBJ whole genome shotgun (WGS) entry which is preliminary data.</text>
</comment>
<dbReference type="RefSeq" id="WP_182161852.1">
    <property type="nucleotide sequence ID" value="NZ_JACFXV010000031.1"/>
</dbReference>
<organism evidence="4 5">
    <name type="scientific">Stappia albiluteola</name>
    <dbReference type="NCBI Taxonomy" id="2758565"/>
    <lineage>
        <taxon>Bacteria</taxon>
        <taxon>Pseudomonadati</taxon>
        <taxon>Pseudomonadota</taxon>
        <taxon>Alphaproteobacteria</taxon>
        <taxon>Hyphomicrobiales</taxon>
        <taxon>Stappiaceae</taxon>
        <taxon>Stappia</taxon>
    </lineage>
</organism>
<dbReference type="EC" id="1.3.1.106" evidence="4"/>
<dbReference type="AlphaFoldDB" id="A0A839AAH8"/>
<keyword evidence="5" id="KW-1185">Reference proteome</keyword>
<evidence type="ECO:0000256" key="3">
    <source>
        <dbReference type="ARBA" id="ARBA00023002"/>
    </source>
</evidence>
<accession>A0A839AAH8</accession>
<keyword evidence="2" id="KW-0169">Cobalamin biosynthesis</keyword>
<dbReference type="NCBIfam" id="TIGR00715">
    <property type="entry name" value="precor6x_red"/>
    <property type="match status" value="1"/>
</dbReference>
<dbReference type="NCBIfam" id="NF005968">
    <property type="entry name" value="PRK08057.1-2"/>
    <property type="match status" value="1"/>
</dbReference>
<dbReference type="Proteomes" id="UP000541109">
    <property type="component" value="Unassembled WGS sequence"/>
</dbReference>
<proteinExistence type="predicted"/>
<evidence type="ECO:0000256" key="1">
    <source>
        <dbReference type="ARBA" id="ARBA00004953"/>
    </source>
</evidence>
<dbReference type="InterPro" id="IPR003723">
    <property type="entry name" value="Precorrin-6x_reduct"/>
</dbReference>